<protein>
    <submittedName>
        <fullName evidence="1">Uncharacterized protein</fullName>
    </submittedName>
</protein>
<evidence type="ECO:0000313" key="2">
    <source>
        <dbReference type="Proteomes" id="UP000054383"/>
    </source>
</evidence>
<organism evidence="1 2">
    <name type="scientific">Talaromyces islandicus</name>
    <name type="common">Penicillium islandicum</name>
    <dbReference type="NCBI Taxonomy" id="28573"/>
    <lineage>
        <taxon>Eukaryota</taxon>
        <taxon>Fungi</taxon>
        <taxon>Dikarya</taxon>
        <taxon>Ascomycota</taxon>
        <taxon>Pezizomycotina</taxon>
        <taxon>Eurotiomycetes</taxon>
        <taxon>Eurotiomycetidae</taxon>
        <taxon>Eurotiales</taxon>
        <taxon>Trichocomaceae</taxon>
        <taxon>Talaromyces</taxon>
        <taxon>Talaromyces sect. Islandici</taxon>
    </lineage>
</organism>
<accession>A0A0U1LPT2</accession>
<reference evidence="1 2" key="1">
    <citation type="submission" date="2015-04" db="EMBL/GenBank/DDBJ databases">
        <authorList>
            <person name="Syromyatnikov M.Y."/>
            <person name="Popov V.N."/>
        </authorList>
    </citation>
    <scope>NUCLEOTIDE SEQUENCE [LARGE SCALE GENOMIC DNA]</scope>
    <source>
        <strain evidence="1">WF-38-12</strain>
    </source>
</reference>
<dbReference type="Proteomes" id="UP000054383">
    <property type="component" value="Unassembled WGS sequence"/>
</dbReference>
<sequence>MLPDFSTRHHRNSLSPPKASQQLFYDIKKAVEETTECTELVFKDISPERGALLVDSLNEDGGFERRSSRLS</sequence>
<proteinExistence type="predicted"/>
<gene>
    <name evidence="1" type="ORF">PISL3812_02395</name>
</gene>
<name>A0A0U1LPT2_TALIS</name>
<keyword evidence="2" id="KW-1185">Reference proteome</keyword>
<dbReference type="EMBL" id="CVMT01000002">
    <property type="protein sequence ID" value="CRG85296.1"/>
    <property type="molecule type" value="Genomic_DNA"/>
</dbReference>
<evidence type="ECO:0000313" key="1">
    <source>
        <dbReference type="EMBL" id="CRG85296.1"/>
    </source>
</evidence>
<dbReference type="AlphaFoldDB" id="A0A0U1LPT2"/>